<evidence type="ECO:0000256" key="6">
    <source>
        <dbReference type="SAM" id="SignalP"/>
    </source>
</evidence>
<dbReference type="Proteomes" id="UP001549143">
    <property type="component" value="Unassembled WGS sequence"/>
</dbReference>
<evidence type="ECO:0000313" key="8">
    <source>
        <dbReference type="EMBL" id="MET3660072.1"/>
    </source>
</evidence>
<dbReference type="EMBL" id="JBEPMN010000001">
    <property type="protein sequence ID" value="MET3660072.1"/>
    <property type="molecule type" value="Genomic_DNA"/>
</dbReference>
<dbReference type="InterPro" id="IPR027385">
    <property type="entry name" value="Beta-barrel_OMP"/>
</dbReference>
<keyword evidence="4" id="KW-0998">Cell outer membrane</keyword>
<accession>A0ABV2KG60</accession>
<dbReference type="PANTHER" id="PTHR34001:SF3">
    <property type="entry name" value="BLL7405 PROTEIN"/>
    <property type="match status" value="1"/>
</dbReference>
<dbReference type="Gene3D" id="2.40.160.20">
    <property type="match status" value="1"/>
</dbReference>
<evidence type="ECO:0000256" key="4">
    <source>
        <dbReference type="ARBA" id="ARBA00023237"/>
    </source>
</evidence>
<name>A0ABV2KG60_9HYPH</name>
<keyword evidence="2 6" id="KW-0732">Signal</keyword>
<sequence>MTTKLKFARPAAAALGILAFAASAPAFAADVVMEEPPAPAPIAELPVASWAGPYAGVNLGYGFSGRAREPGNSISTDGFLGGAFVGYNYQMDNNLVLGAEGDIGYSGVKGSNAGVEAKAGVEGSIRARLGYAISPDILLYGTAGGAAQSLKVTDNNVGGASDRNTMLGWTAGAGTDIKFTDNVFGRVEYRYTDYGKENFNLGAGGSADFDSRDHRINFGVGMKF</sequence>
<dbReference type="SUPFAM" id="SSF56925">
    <property type="entry name" value="OMPA-like"/>
    <property type="match status" value="1"/>
</dbReference>
<evidence type="ECO:0000256" key="1">
    <source>
        <dbReference type="ARBA" id="ARBA00004442"/>
    </source>
</evidence>
<evidence type="ECO:0000259" key="7">
    <source>
        <dbReference type="Pfam" id="PF13505"/>
    </source>
</evidence>
<reference evidence="8 9" key="1">
    <citation type="submission" date="2024-06" db="EMBL/GenBank/DDBJ databases">
        <title>Genomic Encyclopedia of Type Strains, Phase IV (KMG-IV): sequencing the most valuable type-strain genomes for metagenomic binning, comparative biology and taxonomic classification.</title>
        <authorList>
            <person name="Goeker M."/>
        </authorList>
    </citation>
    <scope>NUCLEOTIDE SEQUENCE [LARGE SCALE GENOMIC DNA]</scope>
    <source>
        <strain evidence="8 9">DSM 19730</strain>
    </source>
</reference>
<evidence type="ECO:0000256" key="2">
    <source>
        <dbReference type="ARBA" id="ARBA00022729"/>
    </source>
</evidence>
<evidence type="ECO:0000256" key="3">
    <source>
        <dbReference type="ARBA" id="ARBA00023136"/>
    </source>
</evidence>
<evidence type="ECO:0000256" key="5">
    <source>
        <dbReference type="ARBA" id="ARBA00038306"/>
    </source>
</evidence>
<dbReference type="InterPro" id="IPR011250">
    <property type="entry name" value="OMP/PagP_B-barrel"/>
</dbReference>
<evidence type="ECO:0000313" key="9">
    <source>
        <dbReference type="Proteomes" id="UP001549143"/>
    </source>
</evidence>
<dbReference type="Pfam" id="PF13505">
    <property type="entry name" value="OMP_b-brl"/>
    <property type="match status" value="1"/>
</dbReference>
<protein>
    <submittedName>
        <fullName evidence="8">Outer membrane immunogenic protein</fullName>
    </submittedName>
</protein>
<comment type="caution">
    <text evidence="8">The sequence shown here is derived from an EMBL/GenBank/DDBJ whole genome shotgun (WGS) entry which is preliminary data.</text>
</comment>
<organism evidence="8 9">
    <name type="scientific">Aquamicrobium ahrensii</name>
    <dbReference type="NCBI Taxonomy" id="469551"/>
    <lineage>
        <taxon>Bacteria</taxon>
        <taxon>Pseudomonadati</taxon>
        <taxon>Pseudomonadota</taxon>
        <taxon>Alphaproteobacteria</taxon>
        <taxon>Hyphomicrobiales</taxon>
        <taxon>Phyllobacteriaceae</taxon>
        <taxon>Aquamicrobium</taxon>
    </lineage>
</organism>
<comment type="similarity">
    <text evidence="5">Belongs to the Omp25/RopB family.</text>
</comment>
<feature type="signal peptide" evidence="6">
    <location>
        <begin position="1"/>
        <end position="28"/>
    </location>
</feature>
<dbReference type="InterPro" id="IPR051692">
    <property type="entry name" value="OMP-like"/>
</dbReference>
<feature type="domain" description="Outer membrane protein beta-barrel" evidence="7">
    <location>
        <begin position="15"/>
        <end position="224"/>
    </location>
</feature>
<comment type="subcellular location">
    <subcellularLocation>
        <location evidence="1">Cell outer membrane</location>
    </subcellularLocation>
</comment>
<gene>
    <name evidence="8" type="ORF">ABID44_000372</name>
</gene>
<keyword evidence="3" id="KW-0472">Membrane</keyword>
<proteinExistence type="inferred from homology"/>
<keyword evidence="9" id="KW-1185">Reference proteome</keyword>
<dbReference type="RefSeq" id="WP_354149981.1">
    <property type="nucleotide sequence ID" value="NZ_JBEPMN010000001.1"/>
</dbReference>
<feature type="chain" id="PRO_5047261807" evidence="6">
    <location>
        <begin position="29"/>
        <end position="224"/>
    </location>
</feature>
<dbReference type="PANTHER" id="PTHR34001">
    <property type="entry name" value="BLL7405 PROTEIN"/>
    <property type="match status" value="1"/>
</dbReference>